<dbReference type="RefSeq" id="WP_252741892.1">
    <property type="nucleotide sequence ID" value="NZ_JAMXIB010000010.1"/>
</dbReference>
<dbReference type="Proteomes" id="UP001206312">
    <property type="component" value="Unassembled WGS sequence"/>
</dbReference>
<keyword evidence="3" id="KW-1185">Reference proteome</keyword>
<feature type="coiled-coil region" evidence="1">
    <location>
        <begin position="42"/>
        <end position="90"/>
    </location>
</feature>
<sequence length="98" mass="11181">MRAILAVIFIVFITSCKEEKSANILPTEQSTEEVVISLKDSIQKINDKITEISEQQERITENISPENPIIKNIEKEYIKLLLLREELQIQVATLEAGI</sequence>
<evidence type="ECO:0000256" key="1">
    <source>
        <dbReference type="SAM" id="Coils"/>
    </source>
</evidence>
<evidence type="ECO:0000313" key="3">
    <source>
        <dbReference type="Proteomes" id="UP001206312"/>
    </source>
</evidence>
<organism evidence="2 3">
    <name type="scientific">Robiginitalea marina</name>
    <dbReference type="NCBI Taxonomy" id="2954105"/>
    <lineage>
        <taxon>Bacteria</taxon>
        <taxon>Pseudomonadati</taxon>
        <taxon>Bacteroidota</taxon>
        <taxon>Flavobacteriia</taxon>
        <taxon>Flavobacteriales</taxon>
        <taxon>Flavobacteriaceae</taxon>
        <taxon>Robiginitalea</taxon>
    </lineage>
</organism>
<dbReference type="EMBL" id="JAMXIB010000010">
    <property type="protein sequence ID" value="MCO5725519.1"/>
    <property type="molecule type" value="Genomic_DNA"/>
</dbReference>
<name>A0ABT1B0N2_9FLAO</name>
<evidence type="ECO:0000313" key="2">
    <source>
        <dbReference type="EMBL" id="MCO5725519.1"/>
    </source>
</evidence>
<dbReference type="PROSITE" id="PS51257">
    <property type="entry name" value="PROKAR_LIPOPROTEIN"/>
    <property type="match status" value="1"/>
</dbReference>
<protein>
    <submittedName>
        <fullName evidence="2">Uncharacterized protein</fullName>
    </submittedName>
</protein>
<accession>A0ABT1B0N2</accession>
<gene>
    <name evidence="2" type="ORF">NG653_11680</name>
</gene>
<proteinExistence type="predicted"/>
<keyword evidence="1" id="KW-0175">Coiled coil</keyword>
<comment type="caution">
    <text evidence="2">The sequence shown here is derived from an EMBL/GenBank/DDBJ whole genome shotgun (WGS) entry which is preliminary data.</text>
</comment>
<reference evidence="2 3" key="1">
    <citation type="submission" date="2022-06" db="EMBL/GenBank/DDBJ databases">
        <authorList>
            <person name="Xuan X."/>
        </authorList>
    </citation>
    <scope>NUCLEOTIDE SEQUENCE [LARGE SCALE GENOMIC DNA]</scope>
    <source>
        <strain evidence="2 3">2V75</strain>
    </source>
</reference>